<proteinExistence type="inferred from homology"/>
<feature type="domain" description="Lipid/polyisoprenoid-binding YceI-like" evidence="2">
    <location>
        <begin position="122"/>
        <end position="291"/>
    </location>
</feature>
<dbReference type="SMART" id="SM00867">
    <property type="entry name" value="YceI"/>
    <property type="match status" value="1"/>
</dbReference>
<dbReference type="Pfam" id="PF04264">
    <property type="entry name" value="YceI"/>
    <property type="match status" value="1"/>
</dbReference>
<dbReference type="AlphaFoldDB" id="A0A8T4J4T3"/>
<dbReference type="InterPro" id="IPR008969">
    <property type="entry name" value="CarboxyPept-like_regulatory"/>
</dbReference>
<evidence type="ECO:0000256" key="1">
    <source>
        <dbReference type="ARBA" id="ARBA00008812"/>
    </source>
</evidence>
<comment type="similarity">
    <text evidence="1">Belongs to the UPF0312 family.</text>
</comment>
<dbReference type="SUPFAM" id="SSF101874">
    <property type="entry name" value="YceI-like"/>
    <property type="match status" value="1"/>
</dbReference>
<dbReference type="Gene3D" id="2.40.128.110">
    <property type="entry name" value="Lipid/polyisoprenoid-binding, YceI-like"/>
    <property type="match status" value="1"/>
</dbReference>
<keyword evidence="4" id="KW-1185">Reference proteome</keyword>
<dbReference type="EMBL" id="JAGSMN010001186">
    <property type="protein sequence ID" value="MBR7678053.1"/>
    <property type="molecule type" value="Genomic_DNA"/>
</dbReference>
<evidence type="ECO:0000259" key="2">
    <source>
        <dbReference type="SMART" id="SM00867"/>
    </source>
</evidence>
<comment type="caution">
    <text evidence="3">The sequence shown here is derived from an EMBL/GenBank/DDBJ whole genome shotgun (WGS) entry which is preliminary data.</text>
</comment>
<dbReference type="InterPro" id="IPR036761">
    <property type="entry name" value="TTHA0802/YceI-like_sf"/>
</dbReference>
<evidence type="ECO:0000313" key="3">
    <source>
        <dbReference type="EMBL" id="MBR7678053.1"/>
    </source>
</evidence>
<dbReference type="Pfam" id="PF13620">
    <property type="entry name" value="CarboxypepD_reg"/>
    <property type="match status" value="1"/>
</dbReference>
<name>A0A8T4J4T3_9ACTN</name>
<dbReference type="PANTHER" id="PTHR34406">
    <property type="entry name" value="PROTEIN YCEI"/>
    <property type="match status" value="1"/>
</dbReference>
<evidence type="ECO:0000313" key="4">
    <source>
        <dbReference type="Proteomes" id="UP000675554"/>
    </source>
</evidence>
<sequence>MGLSLLPRRRSKSGGRGAGLLSRVPLTAGVLALEVVDPIGHPLNGADVTIKSNTSGRRVMKGRTDPYGMFNVALPPGRYAALITVDGLLPGQRTVEVTAGEQELERVELEPARPLEPPQPGVWLFDPPHTAIRFIARHVGMANVHGRFTRFDGGLRIGERPEDSYVECTIDASSITTGNNTRDNHLRSADFLDVKNYPYIHFASNRFANRAGNKWSVQGTLTLHGVSRSVALETDYLGFVNGGYGEELRCAAKATAELHREEYTLNWRNMLAKGIAVVGPTVQLELDIQAMYRCPDTPTPPD</sequence>
<reference evidence="3" key="1">
    <citation type="submission" date="2021-04" db="EMBL/GenBank/DDBJ databases">
        <title>Sequencing of actinobacteria type strains.</title>
        <authorList>
            <person name="Nguyen G.-S."/>
            <person name="Wentzel A."/>
        </authorList>
    </citation>
    <scope>NUCLEOTIDE SEQUENCE</scope>
    <source>
        <strain evidence="3">DSM 42095</strain>
    </source>
</reference>
<dbReference type="InterPro" id="IPR007372">
    <property type="entry name" value="Lipid/polyisoprenoid-bd_YceI"/>
</dbReference>
<protein>
    <submittedName>
        <fullName evidence="3">YceI family protein</fullName>
    </submittedName>
</protein>
<gene>
    <name evidence="3" type="ORF">KDA82_34745</name>
</gene>
<organism evidence="3 4">
    <name type="scientific">Streptomyces daliensis</name>
    <dbReference type="NCBI Taxonomy" id="299421"/>
    <lineage>
        <taxon>Bacteria</taxon>
        <taxon>Bacillati</taxon>
        <taxon>Actinomycetota</taxon>
        <taxon>Actinomycetes</taxon>
        <taxon>Kitasatosporales</taxon>
        <taxon>Streptomycetaceae</taxon>
        <taxon>Streptomyces</taxon>
    </lineage>
</organism>
<dbReference type="Gene3D" id="2.60.40.1120">
    <property type="entry name" value="Carboxypeptidase-like, regulatory domain"/>
    <property type="match status" value="1"/>
</dbReference>
<dbReference type="PANTHER" id="PTHR34406:SF1">
    <property type="entry name" value="PROTEIN YCEI"/>
    <property type="match status" value="1"/>
</dbReference>
<accession>A0A8T4J4T3</accession>
<dbReference type="Proteomes" id="UP000675554">
    <property type="component" value="Unassembled WGS sequence"/>
</dbReference>
<dbReference type="SUPFAM" id="SSF49464">
    <property type="entry name" value="Carboxypeptidase regulatory domain-like"/>
    <property type="match status" value="1"/>
</dbReference>